<accession>A0ABN2HLN7</accession>
<evidence type="ECO:0008006" key="3">
    <source>
        <dbReference type="Google" id="ProtNLM"/>
    </source>
</evidence>
<dbReference type="PANTHER" id="PTHR12526">
    <property type="entry name" value="GLYCOSYLTRANSFERASE"/>
    <property type="match status" value="1"/>
</dbReference>
<dbReference type="Proteomes" id="UP001501690">
    <property type="component" value="Unassembled WGS sequence"/>
</dbReference>
<gene>
    <name evidence="1" type="ORF">GCM10009808_02660</name>
</gene>
<organism evidence="1 2">
    <name type="scientific">Microbacterium sediminicola</name>
    <dbReference type="NCBI Taxonomy" id="415210"/>
    <lineage>
        <taxon>Bacteria</taxon>
        <taxon>Bacillati</taxon>
        <taxon>Actinomycetota</taxon>
        <taxon>Actinomycetes</taxon>
        <taxon>Micrococcales</taxon>
        <taxon>Microbacteriaceae</taxon>
        <taxon>Microbacterium</taxon>
    </lineage>
</organism>
<proteinExistence type="predicted"/>
<reference evidence="1 2" key="1">
    <citation type="journal article" date="2019" name="Int. J. Syst. Evol. Microbiol.">
        <title>The Global Catalogue of Microorganisms (GCM) 10K type strain sequencing project: providing services to taxonomists for standard genome sequencing and annotation.</title>
        <authorList>
            <consortium name="The Broad Institute Genomics Platform"/>
            <consortium name="The Broad Institute Genome Sequencing Center for Infectious Disease"/>
            <person name="Wu L."/>
            <person name="Ma J."/>
        </authorList>
    </citation>
    <scope>NUCLEOTIDE SEQUENCE [LARGE SCALE GENOMIC DNA]</scope>
    <source>
        <strain evidence="1 2">JCM 15577</strain>
    </source>
</reference>
<protein>
    <recommendedName>
        <fullName evidence="3">Glycosyltransferase</fullName>
    </recommendedName>
</protein>
<evidence type="ECO:0000313" key="2">
    <source>
        <dbReference type="Proteomes" id="UP001501690"/>
    </source>
</evidence>
<evidence type="ECO:0000313" key="1">
    <source>
        <dbReference type="EMBL" id="GAA1689230.1"/>
    </source>
</evidence>
<dbReference type="SUPFAM" id="SSF53756">
    <property type="entry name" value="UDP-Glycosyltransferase/glycogen phosphorylase"/>
    <property type="match status" value="1"/>
</dbReference>
<dbReference type="EMBL" id="BAAAPL010000001">
    <property type="protein sequence ID" value="GAA1689230.1"/>
    <property type="molecule type" value="Genomic_DNA"/>
</dbReference>
<dbReference type="Gene3D" id="3.40.50.2000">
    <property type="entry name" value="Glycogen Phosphorylase B"/>
    <property type="match status" value="1"/>
</dbReference>
<sequence>MLPTDAVPSRRPRLVLVAGDVIANTMAGPGLRFVKIAEQLSAVADVTIALGHEGSNAAALADMPFDAREYASHEELVALMVGADIVYGQMVDENAVRQAVQSGTRFIFDLYNAVPAEAIGSEKIGGFDTQPEMDNVYSQVLSFFRLCMRAGSYFVTSNERQRDFWIGFMLAAKGVMPSSLDGRAATDIVGLLPFGLEDEDPVQASHGIRGKRGIGDDDFVVLWAGGIWDWFDAETPIRAVAALRERRPNVHLVFYGTTHPNALIGRPASVGRAAALARDLGVLDVGVHFIEGWVPASERADYLRDADIAVCAHKDSLETRYAFRTRILDHFWSSLPSVVTEGDWFAEYIAENELGEVVRYGDVEQTATAIERLMSSDVRDQTIGHVQAIRDSWKWSATTRELVEIVANWEERLPVRDLRPIEEAITASHRRIGPLLRLRYRLSHTWVGKIYRRARGR</sequence>
<dbReference type="RefSeq" id="WP_344068146.1">
    <property type="nucleotide sequence ID" value="NZ_BAAAPL010000001.1"/>
</dbReference>
<dbReference type="PANTHER" id="PTHR12526:SF635">
    <property type="entry name" value="GLYCOSYL TRANSFERASE GROUP 1"/>
    <property type="match status" value="1"/>
</dbReference>
<name>A0ABN2HLN7_9MICO</name>
<comment type="caution">
    <text evidence="1">The sequence shown here is derived from an EMBL/GenBank/DDBJ whole genome shotgun (WGS) entry which is preliminary data.</text>
</comment>
<keyword evidence="2" id="KW-1185">Reference proteome</keyword>
<dbReference type="Pfam" id="PF13692">
    <property type="entry name" value="Glyco_trans_1_4"/>
    <property type="match status" value="1"/>
</dbReference>